<dbReference type="PANTHER" id="PTHR42678">
    <property type="entry name" value="AMIDASE"/>
    <property type="match status" value="1"/>
</dbReference>
<feature type="domain" description="Amidase" evidence="1">
    <location>
        <begin position="27"/>
        <end position="453"/>
    </location>
</feature>
<gene>
    <name evidence="2" type="ORF">ACTIVE_6043</name>
</gene>
<dbReference type="AlphaFoldDB" id="A0A7D3W1X3"/>
<dbReference type="Gene3D" id="3.90.1300.10">
    <property type="entry name" value="Amidase signature (AS) domain"/>
    <property type="match status" value="1"/>
</dbReference>
<proteinExistence type="predicted"/>
<dbReference type="EMBL" id="CP053892">
    <property type="protein sequence ID" value="QKG24396.1"/>
    <property type="molecule type" value="Genomic_DNA"/>
</dbReference>
<protein>
    <submittedName>
        <fullName evidence="2">Amidase</fullName>
    </submittedName>
</protein>
<evidence type="ECO:0000259" key="1">
    <source>
        <dbReference type="Pfam" id="PF01425"/>
    </source>
</evidence>
<dbReference type="SUPFAM" id="SSF75304">
    <property type="entry name" value="Amidase signature (AS) enzymes"/>
    <property type="match status" value="1"/>
</dbReference>
<dbReference type="InterPro" id="IPR023631">
    <property type="entry name" value="Amidase_dom"/>
</dbReference>
<sequence>MESAFPEEMTVRDLLQAMATGQLTSAELTARCLARIERLNPALCAVIAVDPRAPERARAIDRLRASGGAVGPLAGIPILVKDNIDTFGLPTTAGSRALRRALPHRDAELVTRLRGAGAVILGKTNLSEWANYRTDGAPDGWSPVGGQTRNPYVLDRTPMGSSSGSAVAAAAGLAPVTIGTETFGSIISPAATNAVVGFKPSHGRVGGAGIVPISPWQDTAGPITRNVADAAALFAVIAVPRRAVRLEPGLPPGTRIGVWSGIRTEGAHSEADRVLAEATAKLHDLGAATVEVDLPVPAQDKVIPFEFKEAINAYLDSAGGEHPRDLADLIAFHRADPAERVPDFGLDRFERAQLSDTVRSPREYREERERITNETRGSLHDVFDRLRLAAIMAPSNGRAYEILGPGDHPWVHSCSPAAVGGFPSITVPAGYADAELPLGVSFIGRRNHDEELLGLARTFEQATRARKQPRYLPALPV</sequence>
<evidence type="ECO:0000313" key="3">
    <source>
        <dbReference type="Proteomes" id="UP000501240"/>
    </source>
</evidence>
<evidence type="ECO:0000313" key="2">
    <source>
        <dbReference type="EMBL" id="QKG24396.1"/>
    </source>
</evidence>
<dbReference type="Proteomes" id="UP000501240">
    <property type="component" value="Chromosome"/>
</dbReference>
<organism evidence="2 3">
    <name type="scientific">Actinomadura verrucosospora</name>
    <dbReference type="NCBI Taxonomy" id="46165"/>
    <lineage>
        <taxon>Bacteria</taxon>
        <taxon>Bacillati</taxon>
        <taxon>Actinomycetota</taxon>
        <taxon>Actinomycetes</taxon>
        <taxon>Streptosporangiales</taxon>
        <taxon>Thermomonosporaceae</taxon>
        <taxon>Actinomadura</taxon>
    </lineage>
</organism>
<name>A0A7D3W1X3_ACTVE</name>
<keyword evidence="3" id="KW-1185">Reference proteome</keyword>
<dbReference type="InterPro" id="IPR036928">
    <property type="entry name" value="AS_sf"/>
</dbReference>
<accession>A0A7D3W1X3</accession>
<reference evidence="2 3" key="1">
    <citation type="submission" date="2020-05" db="EMBL/GenBank/DDBJ databases">
        <title>Actinomadura verrucosospora NRRL-B18236 (PFL_A860) Genome sequencing and assembly.</title>
        <authorList>
            <person name="Samborskyy M."/>
        </authorList>
    </citation>
    <scope>NUCLEOTIDE SEQUENCE [LARGE SCALE GENOMIC DNA]</scope>
    <source>
        <strain evidence="2 3">NRRL:B18236</strain>
    </source>
</reference>
<dbReference type="Pfam" id="PF01425">
    <property type="entry name" value="Amidase"/>
    <property type="match status" value="1"/>
</dbReference>
<dbReference type="PANTHER" id="PTHR42678:SF34">
    <property type="entry name" value="OS04G0183300 PROTEIN"/>
    <property type="match status" value="1"/>
</dbReference>